<protein>
    <submittedName>
        <fullName evidence="3">Uncharacterized protein</fullName>
    </submittedName>
</protein>
<dbReference type="Proteomes" id="UP000256645">
    <property type="component" value="Unassembled WGS sequence"/>
</dbReference>
<name>A0A3D8QDL9_9HELO</name>
<evidence type="ECO:0000256" key="1">
    <source>
        <dbReference type="SAM" id="MobiDB-lite"/>
    </source>
</evidence>
<feature type="region of interest" description="Disordered" evidence="1">
    <location>
        <begin position="1"/>
        <end position="59"/>
    </location>
</feature>
<keyword evidence="2" id="KW-1133">Transmembrane helix</keyword>
<accession>A0A3D8QDL9</accession>
<sequence>MAAPSAAHNHRSSKTATRPAAAAHKPSGKSDAQTTGRAETALHGSPTLSHAIRSQDEDQQRSYPIRDLFRMLRHALPYEIPINARVLLQSDQSFDFMVQMTFQGPAERVNSLDQLRGIVRLPAIFHPRHKGIELQQAREKSLVLGMVAAHDAFLLTLLFQQGEIHRLFGEMVGMQHARPGVAEEHEVRDVLGVLDVRGLQVDAVQAPENDVVHQRHLGGILAGFGFGGSLWLMITIAVVWR</sequence>
<proteinExistence type="predicted"/>
<keyword evidence="4" id="KW-1185">Reference proteome</keyword>
<evidence type="ECO:0000256" key="2">
    <source>
        <dbReference type="SAM" id="Phobius"/>
    </source>
</evidence>
<evidence type="ECO:0000313" key="3">
    <source>
        <dbReference type="EMBL" id="RDW59925.1"/>
    </source>
</evidence>
<keyword evidence="2" id="KW-0812">Transmembrane</keyword>
<dbReference type="EMBL" id="PDLM01000016">
    <property type="protein sequence ID" value="RDW59925.1"/>
    <property type="molecule type" value="Genomic_DNA"/>
</dbReference>
<feature type="transmembrane region" description="Helical" evidence="2">
    <location>
        <begin position="217"/>
        <end position="240"/>
    </location>
</feature>
<dbReference type="AlphaFoldDB" id="A0A3D8QDL9"/>
<reference evidence="3 4" key="1">
    <citation type="journal article" date="2018" name="IMA Fungus">
        <title>IMA Genome-F 9: Draft genome sequence of Annulohypoxylon stygium, Aspergillus mulundensis, Berkeleyomyces basicola (syn. Thielaviopsis basicola), Ceratocystis smalleyi, two Cercospora beticola strains, Coleophoma cylindrospora, Fusarium fracticaudum, Phialophora cf. hyalina, and Morchella septimelata.</title>
        <authorList>
            <person name="Wingfield B.D."/>
            <person name="Bills G.F."/>
            <person name="Dong Y."/>
            <person name="Huang W."/>
            <person name="Nel W.J."/>
            <person name="Swalarsk-Parry B.S."/>
            <person name="Vaghefi N."/>
            <person name="Wilken P.M."/>
            <person name="An Z."/>
            <person name="de Beer Z.W."/>
            <person name="De Vos L."/>
            <person name="Chen L."/>
            <person name="Duong T.A."/>
            <person name="Gao Y."/>
            <person name="Hammerbacher A."/>
            <person name="Kikkert J.R."/>
            <person name="Li Y."/>
            <person name="Li H."/>
            <person name="Li K."/>
            <person name="Li Q."/>
            <person name="Liu X."/>
            <person name="Ma X."/>
            <person name="Naidoo K."/>
            <person name="Pethybridge S.J."/>
            <person name="Sun J."/>
            <person name="Steenkamp E.T."/>
            <person name="van der Nest M.A."/>
            <person name="van Wyk S."/>
            <person name="Wingfield M.J."/>
            <person name="Xiong C."/>
            <person name="Yue Q."/>
            <person name="Zhang X."/>
        </authorList>
    </citation>
    <scope>NUCLEOTIDE SEQUENCE [LARGE SCALE GENOMIC DNA]</scope>
    <source>
        <strain evidence="3 4">BP6252</strain>
    </source>
</reference>
<comment type="caution">
    <text evidence="3">The sequence shown here is derived from an EMBL/GenBank/DDBJ whole genome shotgun (WGS) entry which is preliminary data.</text>
</comment>
<evidence type="ECO:0000313" key="4">
    <source>
        <dbReference type="Proteomes" id="UP000256645"/>
    </source>
</evidence>
<organism evidence="3 4">
    <name type="scientific">Coleophoma cylindrospora</name>
    <dbReference type="NCBI Taxonomy" id="1849047"/>
    <lineage>
        <taxon>Eukaryota</taxon>
        <taxon>Fungi</taxon>
        <taxon>Dikarya</taxon>
        <taxon>Ascomycota</taxon>
        <taxon>Pezizomycotina</taxon>
        <taxon>Leotiomycetes</taxon>
        <taxon>Helotiales</taxon>
        <taxon>Dermateaceae</taxon>
        <taxon>Coleophoma</taxon>
    </lineage>
</organism>
<keyword evidence="2" id="KW-0472">Membrane</keyword>
<gene>
    <name evidence="3" type="ORF">BP6252_13012</name>
</gene>